<evidence type="ECO:0000313" key="5">
    <source>
        <dbReference type="Proteomes" id="UP000039865"/>
    </source>
</evidence>
<dbReference type="InterPro" id="IPR036612">
    <property type="entry name" value="KH_dom_type_1_sf"/>
</dbReference>
<proteinExistence type="predicted"/>
<evidence type="ECO:0000256" key="1">
    <source>
        <dbReference type="PROSITE-ProRule" id="PRU00117"/>
    </source>
</evidence>
<dbReference type="GO" id="GO:0010494">
    <property type="term" value="C:cytoplasmic stress granule"/>
    <property type="evidence" value="ECO:0007669"/>
    <property type="project" value="TreeGrafter"/>
</dbReference>
<dbReference type="InterPro" id="IPR004087">
    <property type="entry name" value="KH_dom"/>
</dbReference>
<dbReference type="GO" id="GO:0051028">
    <property type="term" value="P:mRNA transport"/>
    <property type="evidence" value="ECO:0007669"/>
    <property type="project" value="TreeGrafter"/>
</dbReference>
<dbReference type="InParanoid" id="A0A078AG29"/>
<reference evidence="4 5" key="1">
    <citation type="submission" date="2014-06" db="EMBL/GenBank/DDBJ databases">
        <authorList>
            <person name="Swart Estienne"/>
        </authorList>
    </citation>
    <scope>NUCLEOTIDE SEQUENCE [LARGE SCALE GENOMIC DNA]</scope>
    <source>
        <strain evidence="4 5">130c</strain>
    </source>
</reference>
<dbReference type="SUPFAM" id="SSF54791">
    <property type="entry name" value="Eukaryotic type KH-domain (KH-domain type I)"/>
    <property type="match status" value="1"/>
</dbReference>
<evidence type="ECO:0000259" key="3">
    <source>
        <dbReference type="SMART" id="SM00322"/>
    </source>
</evidence>
<dbReference type="GO" id="GO:0048513">
    <property type="term" value="P:animal organ development"/>
    <property type="evidence" value="ECO:0007669"/>
    <property type="project" value="TreeGrafter"/>
</dbReference>
<evidence type="ECO:0000313" key="4">
    <source>
        <dbReference type="EMBL" id="CDW81270.1"/>
    </source>
</evidence>
<dbReference type="PROSITE" id="PS50084">
    <property type="entry name" value="KH_TYPE_1"/>
    <property type="match status" value="2"/>
</dbReference>
<dbReference type="EMBL" id="CCKQ01009762">
    <property type="protein sequence ID" value="CDW81270.1"/>
    <property type="molecule type" value="Genomic_DNA"/>
</dbReference>
<dbReference type="Proteomes" id="UP000039865">
    <property type="component" value="Unassembled WGS sequence"/>
</dbReference>
<dbReference type="GO" id="GO:0043488">
    <property type="term" value="P:regulation of mRNA stability"/>
    <property type="evidence" value="ECO:0007669"/>
    <property type="project" value="TreeGrafter"/>
</dbReference>
<dbReference type="OrthoDB" id="5204190at2759"/>
<evidence type="ECO:0000256" key="2">
    <source>
        <dbReference type="SAM" id="MobiDB-lite"/>
    </source>
</evidence>
<sequence>MLHQANLTLRFLHLTSRLGSMVRSETSQRHMAKDNSQLDSATLNCRSYLIRKVLIDTQSGGMELNANQHQIRWRTSLPTNTSDEEYQTYDLVEAYCRSNRDEIDESIQLVHGWRRATVKSVKGNYAYLEFDRVHHPDQLSQIYPIRLIRRLSELTGPNPDLFYRTEVLIHPDLHQWVFNLDKNESSQELLAFNDQLAIITRTSQVYGISLSQDKQRLVVLGPQERLRSATLAVDIFLNHQRQVINIDATPQQSKTNPASQKQQARVKNEIFVDSSLVGLIVGQGGMSLKRIQDQYNVKIEVEQQRRDNQLKKVTIYGNSIKEVQAASSEVNIMKVLIDVPNEHLDYVLGKNDENIEYFTTKSCVITLDVTKKDDFNHNLVAVGTQQAVDDLKMIVNTHLQYFSQYQQRETLKQNTVKRAMNVTSEQVQQNNGNEQQHQPVQQQQNRRGGHYQENSNYQQQQNSNQFYRKK</sequence>
<dbReference type="SMART" id="SM00322">
    <property type="entry name" value="KH"/>
    <property type="match status" value="1"/>
</dbReference>
<dbReference type="GO" id="GO:0045727">
    <property type="term" value="P:positive regulation of translation"/>
    <property type="evidence" value="ECO:0007669"/>
    <property type="project" value="TreeGrafter"/>
</dbReference>
<protein>
    <submittedName>
        <fullName evidence="4">Fragile x mental retardation protein</fullName>
    </submittedName>
</protein>
<name>A0A078AG29_STYLE</name>
<dbReference type="AlphaFoldDB" id="A0A078AG29"/>
<accession>A0A078AG29</accession>
<feature type="region of interest" description="Disordered" evidence="2">
    <location>
        <begin position="425"/>
        <end position="470"/>
    </location>
</feature>
<dbReference type="GO" id="GO:0045182">
    <property type="term" value="F:translation regulator activity"/>
    <property type="evidence" value="ECO:0007669"/>
    <property type="project" value="TreeGrafter"/>
</dbReference>
<keyword evidence="1" id="KW-0694">RNA-binding</keyword>
<dbReference type="PANTHER" id="PTHR10603">
    <property type="entry name" value="FRAGILE X MENTAL RETARDATION SYNDROME-RELATED PROTEIN"/>
    <property type="match status" value="1"/>
</dbReference>
<dbReference type="InterPro" id="IPR040148">
    <property type="entry name" value="FMR1"/>
</dbReference>
<dbReference type="CDD" id="cd00105">
    <property type="entry name" value="KH-I"/>
    <property type="match status" value="1"/>
</dbReference>
<dbReference type="InterPro" id="IPR004088">
    <property type="entry name" value="KH_dom_type_1"/>
</dbReference>
<gene>
    <name evidence="4" type="primary">Contig2085.g2242</name>
    <name evidence="4" type="ORF">STYLEM_10283</name>
</gene>
<keyword evidence="5" id="KW-1185">Reference proteome</keyword>
<organism evidence="4 5">
    <name type="scientific">Stylonychia lemnae</name>
    <name type="common">Ciliate</name>
    <dbReference type="NCBI Taxonomy" id="5949"/>
    <lineage>
        <taxon>Eukaryota</taxon>
        <taxon>Sar</taxon>
        <taxon>Alveolata</taxon>
        <taxon>Ciliophora</taxon>
        <taxon>Intramacronucleata</taxon>
        <taxon>Spirotrichea</taxon>
        <taxon>Stichotrichia</taxon>
        <taxon>Sporadotrichida</taxon>
        <taxon>Oxytrichidae</taxon>
        <taxon>Stylonychinae</taxon>
        <taxon>Stylonychia</taxon>
    </lineage>
</organism>
<feature type="compositionally biased region" description="Low complexity" evidence="2">
    <location>
        <begin position="451"/>
        <end position="470"/>
    </location>
</feature>
<feature type="compositionally biased region" description="Low complexity" evidence="2">
    <location>
        <begin position="426"/>
        <end position="444"/>
    </location>
</feature>
<dbReference type="Pfam" id="PF00013">
    <property type="entry name" value="KH_1"/>
    <property type="match status" value="1"/>
</dbReference>
<dbReference type="Gene3D" id="3.30.1370.10">
    <property type="entry name" value="K Homology domain, type 1"/>
    <property type="match status" value="2"/>
</dbReference>
<dbReference type="GO" id="GO:0003730">
    <property type="term" value="F:mRNA 3'-UTR binding"/>
    <property type="evidence" value="ECO:0007669"/>
    <property type="project" value="TreeGrafter"/>
</dbReference>
<dbReference type="GO" id="GO:0005634">
    <property type="term" value="C:nucleus"/>
    <property type="evidence" value="ECO:0007669"/>
    <property type="project" value="TreeGrafter"/>
</dbReference>
<dbReference type="PANTHER" id="PTHR10603:SF7">
    <property type="entry name" value="FRAGILE X MESSENGER RIBONUCLEOPROTEIN 1 HOMOLOG"/>
    <property type="match status" value="1"/>
</dbReference>
<feature type="domain" description="K Homology" evidence="3">
    <location>
        <begin position="264"/>
        <end position="334"/>
    </location>
</feature>